<dbReference type="GO" id="GO:0016020">
    <property type="term" value="C:membrane"/>
    <property type="evidence" value="ECO:0007669"/>
    <property type="project" value="UniProtKB-SubCell"/>
</dbReference>
<accession>M2MNI0</accession>
<dbReference type="InterPro" id="IPR013083">
    <property type="entry name" value="Znf_RING/FYVE/PHD"/>
</dbReference>
<evidence type="ECO:0000313" key="14">
    <source>
        <dbReference type="Proteomes" id="UP000011761"/>
    </source>
</evidence>
<feature type="region of interest" description="Disordered" evidence="9">
    <location>
        <begin position="524"/>
        <end position="558"/>
    </location>
</feature>
<evidence type="ECO:0000256" key="3">
    <source>
        <dbReference type="ARBA" id="ARBA00022723"/>
    </source>
</evidence>
<keyword evidence="4 8" id="KW-0863">Zinc-finger</keyword>
<dbReference type="PROSITE" id="PS50089">
    <property type="entry name" value="ZF_RING_2"/>
    <property type="match status" value="1"/>
</dbReference>
<organism evidence="13 14">
    <name type="scientific">Baudoinia panamericana (strain UAMH 10762)</name>
    <name type="common">Angels' share fungus</name>
    <name type="synonym">Baudoinia compniacensis (strain UAMH 10762)</name>
    <dbReference type="NCBI Taxonomy" id="717646"/>
    <lineage>
        <taxon>Eukaryota</taxon>
        <taxon>Fungi</taxon>
        <taxon>Dikarya</taxon>
        <taxon>Ascomycota</taxon>
        <taxon>Pezizomycotina</taxon>
        <taxon>Dothideomycetes</taxon>
        <taxon>Dothideomycetidae</taxon>
        <taxon>Mycosphaerellales</taxon>
        <taxon>Teratosphaeriaceae</taxon>
        <taxon>Baudoinia</taxon>
    </lineage>
</organism>
<keyword evidence="3" id="KW-0479">Metal-binding</keyword>
<evidence type="ECO:0000256" key="1">
    <source>
        <dbReference type="ARBA" id="ARBA00004370"/>
    </source>
</evidence>
<protein>
    <recommendedName>
        <fullName evidence="12">RING-type domain-containing protein</fullName>
    </recommendedName>
</protein>
<dbReference type="KEGG" id="bcom:BAUCODRAFT_269426"/>
<dbReference type="eggNOG" id="KOG0800">
    <property type="taxonomic scope" value="Eukaryota"/>
</dbReference>
<keyword evidence="2 10" id="KW-0812">Transmembrane</keyword>
<comment type="subcellular location">
    <subcellularLocation>
        <location evidence="1">Membrane</location>
    </subcellularLocation>
</comment>
<feature type="region of interest" description="Disordered" evidence="9">
    <location>
        <begin position="413"/>
        <end position="447"/>
    </location>
</feature>
<gene>
    <name evidence="13" type="ORF">BAUCODRAFT_269426</name>
</gene>
<proteinExistence type="predicted"/>
<keyword evidence="6 10" id="KW-1133">Transmembrane helix</keyword>
<feature type="transmembrane region" description="Helical" evidence="10">
    <location>
        <begin position="214"/>
        <end position="240"/>
    </location>
</feature>
<feature type="compositionally biased region" description="Low complexity" evidence="9">
    <location>
        <begin position="533"/>
        <end position="543"/>
    </location>
</feature>
<evidence type="ECO:0000256" key="4">
    <source>
        <dbReference type="ARBA" id="ARBA00022771"/>
    </source>
</evidence>
<keyword evidence="11" id="KW-0732">Signal</keyword>
<name>M2MNI0_BAUPA</name>
<dbReference type="RefSeq" id="XP_007680232.1">
    <property type="nucleotide sequence ID" value="XM_007682042.1"/>
</dbReference>
<dbReference type="GeneID" id="19110504"/>
<evidence type="ECO:0000313" key="13">
    <source>
        <dbReference type="EMBL" id="EMC92993.1"/>
    </source>
</evidence>
<evidence type="ECO:0000256" key="7">
    <source>
        <dbReference type="ARBA" id="ARBA00023136"/>
    </source>
</evidence>
<evidence type="ECO:0000256" key="6">
    <source>
        <dbReference type="ARBA" id="ARBA00022989"/>
    </source>
</evidence>
<dbReference type="PANTHER" id="PTHR46539:SF1">
    <property type="entry name" value="E3 UBIQUITIN-PROTEIN LIGASE ATL42"/>
    <property type="match status" value="1"/>
</dbReference>
<dbReference type="HOGENOM" id="CLU_008264_1_1_1"/>
<dbReference type="Gene3D" id="3.30.40.10">
    <property type="entry name" value="Zinc/RING finger domain, C3HC4 (zinc finger)"/>
    <property type="match status" value="1"/>
</dbReference>
<dbReference type="PANTHER" id="PTHR46539">
    <property type="entry name" value="E3 UBIQUITIN-PROTEIN LIGASE ATL42"/>
    <property type="match status" value="1"/>
</dbReference>
<feature type="chain" id="PRO_5004021320" description="RING-type domain-containing protein" evidence="11">
    <location>
        <begin position="24"/>
        <end position="558"/>
    </location>
</feature>
<feature type="region of interest" description="Disordered" evidence="9">
    <location>
        <begin position="304"/>
        <end position="341"/>
    </location>
</feature>
<keyword evidence="7 10" id="KW-0472">Membrane</keyword>
<dbReference type="Proteomes" id="UP000011761">
    <property type="component" value="Unassembled WGS sequence"/>
</dbReference>
<evidence type="ECO:0000256" key="2">
    <source>
        <dbReference type="ARBA" id="ARBA00022692"/>
    </source>
</evidence>
<dbReference type="Pfam" id="PF13639">
    <property type="entry name" value="zf-RING_2"/>
    <property type="match status" value="1"/>
</dbReference>
<dbReference type="InterPro" id="IPR001841">
    <property type="entry name" value="Znf_RING"/>
</dbReference>
<feature type="domain" description="RING-type" evidence="12">
    <location>
        <begin position="362"/>
        <end position="404"/>
    </location>
</feature>
<evidence type="ECO:0000256" key="8">
    <source>
        <dbReference type="PROSITE-ProRule" id="PRU00175"/>
    </source>
</evidence>
<feature type="region of interest" description="Disordered" evidence="9">
    <location>
        <begin position="186"/>
        <end position="208"/>
    </location>
</feature>
<dbReference type="EMBL" id="KB445561">
    <property type="protein sequence ID" value="EMC92993.1"/>
    <property type="molecule type" value="Genomic_DNA"/>
</dbReference>
<dbReference type="SUPFAM" id="SSF57850">
    <property type="entry name" value="RING/U-box"/>
    <property type="match status" value="1"/>
</dbReference>
<dbReference type="STRING" id="717646.M2MNI0"/>
<evidence type="ECO:0000259" key="12">
    <source>
        <dbReference type="PROSITE" id="PS50089"/>
    </source>
</evidence>
<keyword evidence="14" id="KW-1185">Reference proteome</keyword>
<reference evidence="13 14" key="1">
    <citation type="journal article" date="2012" name="PLoS Pathog.">
        <title>Diverse lifestyles and strategies of plant pathogenesis encoded in the genomes of eighteen Dothideomycetes fungi.</title>
        <authorList>
            <person name="Ohm R.A."/>
            <person name="Feau N."/>
            <person name="Henrissat B."/>
            <person name="Schoch C.L."/>
            <person name="Horwitz B.A."/>
            <person name="Barry K.W."/>
            <person name="Condon B.J."/>
            <person name="Copeland A.C."/>
            <person name="Dhillon B."/>
            <person name="Glaser F."/>
            <person name="Hesse C.N."/>
            <person name="Kosti I."/>
            <person name="LaButti K."/>
            <person name="Lindquist E.A."/>
            <person name="Lucas S."/>
            <person name="Salamov A.A."/>
            <person name="Bradshaw R.E."/>
            <person name="Ciuffetti L."/>
            <person name="Hamelin R.C."/>
            <person name="Kema G.H.J."/>
            <person name="Lawrence C."/>
            <person name="Scott J.A."/>
            <person name="Spatafora J.W."/>
            <person name="Turgeon B.G."/>
            <person name="de Wit P.J.G.M."/>
            <person name="Zhong S."/>
            <person name="Goodwin S.B."/>
            <person name="Grigoriev I.V."/>
        </authorList>
    </citation>
    <scope>NUCLEOTIDE SEQUENCE [LARGE SCALE GENOMIC DNA]</scope>
    <source>
        <strain evidence="13 14">UAMH 10762</strain>
    </source>
</reference>
<evidence type="ECO:0000256" key="5">
    <source>
        <dbReference type="ARBA" id="ARBA00022833"/>
    </source>
</evidence>
<sequence>MGLFRGLCVALTATLLVVRRAAGQTITPQNWTAADANQENTNVVTVAISFGPRIINLLNAIPIASGAMQNIQWSAIQGTAVEVSNNNQLSISRPDVAVLACDPSAYPGNIGPLDVFANVVQANPRAIVWYSGSSDWCNLQGYTGSYQSIFSTRTINDGSNLTGHLYTGSGQLLTIGASASTDQIVNGTSSNSTGYGPPHNQQNNNPLGPSPTTAVAMIILYSITGIITALFLIIIITGAIRAHRHPERYGPRNVIGRPRQSRARGLARAMLDTIPIVKFGEREQSKSTDVELAEHNNADVVRETRSGEAEAINQHPKPTTVGADPATGQASGKQDQTPPELTQGGIAAATVNEPPAADAQGCSICTEDFELGQDQRVLPCDHRFHPACIDPWLLNVSGTCPLCRIDLRPQKPAEGELDEQGNPLHRQQSADGGEVLPPPLIPENESRRVGVMRSLGVLGLLSRPDSMSREDRIIALRELRRRQAIAAARQQIGREAAIAGNSTEPSQAQDEEAGLRARLRNAFRVRTRRTGQEEAQAPAGAENESTDAQAARQGASGA</sequence>
<dbReference type="OMA" id="HIAYINC"/>
<feature type="signal peptide" evidence="11">
    <location>
        <begin position="1"/>
        <end position="23"/>
    </location>
</feature>
<feature type="compositionally biased region" description="Polar residues" evidence="9">
    <location>
        <begin position="328"/>
        <end position="340"/>
    </location>
</feature>
<keyword evidence="5" id="KW-0862">Zinc</keyword>
<dbReference type="CDD" id="cd16454">
    <property type="entry name" value="RING-H2_PA-TM-RING"/>
    <property type="match status" value="1"/>
</dbReference>
<dbReference type="OrthoDB" id="8062037at2759"/>
<dbReference type="GO" id="GO:0008270">
    <property type="term" value="F:zinc ion binding"/>
    <property type="evidence" value="ECO:0007669"/>
    <property type="project" value="UniProtKB-KW"/>
</dbReference>
<evidence type="ECO:0000256" key="11">
    <source>
        <dbReference type="SAM" id="SignalP"/>
    </source>
</evidence>
<dbReference type="AlphaFoldDB" id="M2MNI0"/>
<evidence type="ECO:0000256" key="10">
    <source>
        <dbReference type="SAM" id="Phobius"/>
    </source>
</evidence>
<evidence type="ECO:0000256" key="9">
    <source>
        <dbReference type="SAM" id="MobiDB-lite"/>
    </source>
</evidence>
<dbReference type="SMART" id="SM00184">
    <property type="entry name" value="RING"/>
    <property type="match status" value="1"/>
</dbReference>